<protein>
    <recommendedName>
        <fullName evidence="2">Methyltransferase domain-containing protein</fullName>
    </recommendedName>
</protein>
<dbReference type="SUPFAM" id="SSF53448">
    <property type="entry name" value="Nucleotide-diphospho-sugar transferases"/>
    <property type="match status" value="1"/>
</dbReference>
<dbReference type="InterPro" id="IPR029044">
    <property type="entry name" value="Nucleotide-diphossugar_trans"/>
</dbReference>
<evidence type="ECO:0000259" key="2">
    <source>
        <dbReference type="Pfam" id="PF13383"/>
    </source>
</evidence>
<reference evidence="3 4" key="1">
    <citation type="submission" date="2023-05" db="EMBL/GenBank/DDBJ databases">
        <title>A 100% complete, gapless, phased diploid assembly of the Scenedesmus obliquus UTEX 3031 genome.</title>
        <authorList>
            <person name="Biondi T.C."/>
            <person name="Hanschen E.R."/>
            <person name="Kwon T."/>
            <person name="Eng W."/>
            <person name="Kruse C.P.S."/>
            <person name="Koehler S.I."/>
            <person name="Kunde Y."/>
            <person name="Gleasner C.D."/>
            <person name="You Mak K.T."/>
            <person name="Polle J."/>
            <person name="Hovde B.T."/>
            <person name="Starkenburg S.R."/>
        </authorList>
    </citation>
    <scope>NUCLEOTIDE SEQUENCE [LARGE SCALE GENOMIC DNA]</scope>
    <source>
        <strain evidence="3 4">DOE0152z</strain>
    </source>
</reference>
<keyword evidence="4" id="KW-1185">Reference proteome</keyword>
<accession>A0ABY8TLU6</accession>
<feature type="domain" description="Methyltransferase" evidence="2">
    <location>
        <begin position="335"/>
        <end position="458"/>
    </location>
</feature>
<proteinExistence type="predicted"/>
<dbReference type="InterPro" id="IPR026913">
    <property type="entry name" value="METTL24"/>
</dbReference>
<name>A0ABY8TLU6_TETOB</name>
<sequence length="823" mass="92126">MTMASAGELVAKAAPKQKSNSSKAAVKRPKPGPDKPFLEKTKEERFGTKPRDVNMSKQVKDVLQFLEAHQARESPISWEEIVRDAIPAWYDTVEGGALYNLLVGNDRVAATAHGFMYRSEHGIRDKASLLRFLREHPQGVKANEISDGYEHVLRDADQLHAEGAAFKFYNAEFKVDVYFAAPEERTSAPQDMAEVYLKTQLPLDPAELMASLSGLGMRSALASAVSSRKPISLVKAERVKKKRKMNIRHMTNVHMADMLTAAWHECNSQGVFPGLYGSAALANLTAFRTSLLSKVHTSFNPDADFPKGFGRFDPVSPILNCPPHRPASPYYRWRFCDMGRLPSCVVYSVGPVQQDYAFEKDVIAFTKCEVHTLDCTTEGKSIDKKRHKHHKLCIGEGKPDHKGWQEIVKQLGHHTRGIEALKIDMEGPDAAVFAQLKHNTLLPRQLAAELHIRPPPPEATALPPEAARSPAQLALIFAHLAALGYGATSRVDNGGGQPGCCSQFAWLHVEKVWAYGPARAAHSRPGSKQSSGGSAALVAEEGEQEEGPPRAKRLVVSMASFPGRAEFGAPTVYSIMHGTRKPDALYFWVTVNVSRFDSNDKEVNSETQIPGDAKMLEKQFPGVVKVLPARKDFGPATKLLPTLEVETDPETIIITIDDDTYYSTTTVAELEEEMLRRPGYVVVRSCENTYWDAKKNPPRKGWREWKLSEGVCKGFITAYASAAYRRGYLDDLVFDQDRAPKGCLHHDDIWFSAHLWLRNVPIWVLNHVGRSWPPMYHRPKNRMSISMHPQAEERAQECLDYFHWMNDEARRKELMGNHTEYVP</sequence>
<evidence type="ECO:0000313" key="3">
    <source>
        <dbReference type="EMBL" id="WIA10091.1"/>
    </source>
</evidence>
<feature type="region of interest" description="Disordered" evidence="1">
    <location>
        <begin position="1"/>
        <end position="49"/>
    </location>
</feature>
<evidence type="ECO:0000313" key="4">
    <source>
        <dbReference type="Proteomes" id="UP001244341"/>
    </source>
</evidence>
<dbReference type="Pfam" id="PF13383">
    <property type="entry name" value="Methyltransf_22"/>
    <property type="match status" value="1"/>
</dbReference>
<evidence type="ECO:0000256" key="1">
    <source>
        <dbReference type="SAM" id="MobiDB-lite"/>
    </source>
</evidence>
<dbReference type="PANTHER" id="PTHR32026">
    <property type="entry name" value="METHYLTRANSFERASE-LIKE PROTEIN 24"/>
    <property type="match status" value="1"/>
</dbReference>
<dbReference type="Proteomes" id="UP001244341">
    <property type="component" value="Chromosome 2b"/>
</dbReference>
<organism evidence="3 4">
    <name type="scientific">Tetradesmus obliquus</name>
    <name type="common">Green alga</name>
    <name type="synonym">Acutodesmus obliquus</name>
    <dbReference type="NCBI Taxonomy" id="3088"/>
    <lineage>
        <taxon>Eukaryota</taxon>
        <taxon>Viridiplantae</taxon>
        <taxon>Chlorophyta</taxon>
        <taxon>core chlorophytes</taxon>
        <taxon>Chlorophyceae</taxon>
        <taxon>CS clade</taxon>
        <taxon>Sphaeropleales</taxon>
        <taxon>Scenedesmaceae</taxon>
        <taxon>Tetradesmus</taxon>
    </lineage>
</organism>
<feature type="region of interest" description="Disordered" evidence="1">
    <location>
        <begin position="520"/>
        <end position="549"/>
    </location>
</feature>
<dbReference type="EMBL" id="CP126209">
    <property type="protein sequence ID" value="WIA10091.1"/>
    <property type="molecule type" value="Genomic_DNA"/>
</dbReference>
<dbReference type="InterPro" id="IPR025714">
    <property type="entry name" value="Methyltranfer_dom"/>
</dbReference>
<feature type="compositionally biased region" description="Basic and acidic residues" evidence="1">
    <location>
        <begin position="31"/>
        <end position="49"/>
    </location>
</feature>
<dbReference type="PANTHER" id="PTHR32026:SF10">
    <property type="entry name" value="METHYLTRANSFERASE-LIKE PROTEIN 24-RELATED"/>
    <property type="match status" value="1"/>
</dbReference>
<gene>
    <name evidence="3" type="ORF">OEZ85_010298</name>
</gene>